<keyword evidence="4" id="KW-1185">Reference proteome</keyword>
<feature type="chain" id="PRO_5046601813" evidence="2">
    <location>
        <begin position="27"/>
        <end position="340"/>
    </location>
</feature>
<evidence type="ECO:0000313" key="4">
    <source>
        <dbReference type="Proteomes" id="UP000595197"/>
    </source>
</evidence>
<name>A0ABX7BDJ1_9PROT</name>
<evidence type="ECO:0000256" key="2">
    <source>
        <dbReference type="SAM" id="SignalP"/>
    </source>
</evidence>
<accession>A0ABX7BDJ1</accession>
<organism evidence="3 4">
    <name type="scientific">Skermanella cutis</name>
    <dbReference type="NCBI Taxonomy" id="2775420"/>
    <lineage>
        <taxon>Bacteria</taxon>
        <taxon>Pseudomonadati</taxon>
        <taxon>Pseudomonadota</taxon>
        <taxon>Alphaproteobacteria</taxon>
        <taxon>Rhodospirillales</taxon>
        <taxon>Azospirillaceae</taxon>
        <taxon>Skermanella</taxon>
    </lineage>
</organism>
<dbReference type="PANTHER" id="PTHR33376:SF2">
    <property type="entry name" value="DICARBOXYLATE-BINDING PERIPLASMIC PROTEIN"/>
    <property type="match status" value="1"/>
</dbReference>
<dbReference type="InterPro" id="IPR038404">
    <property type="entry name" value="TRAP_DctP_sf"/>
</dbReference>
<dbReference type="RefSeq" id="WP_201079113.1">
    <property type="nucleotide sequence ID" value="NZ_CP067420.1"/>
</dbReference>
<evidence type="ECO:0000256" key="1">
    <source>
        <dbReference type="ARBA" id="ARBA00022729"/>
    </source>
</evidence>
<gene>
    <name evidence="3" type="ORF">IGS68_08995</name>
</gene>
<dbReference type="PANTHER" id="PTHR33376">
    <property type="match status" value="1"/>
</dbReference>
<dbReference type="InterPro" id="IPR018389">
    <property type="entry name" value="DctP_fam"/>
</dbReference>
<protein>
    <submittedName>
        <fullName evidence="3">TRAP transporter substrate-binding protein</fullName>
    </submittedName>
</protein>
<dbReference type="NCBIfam" id="TIGR00787">
    <property type="entry name" value="dctP"/>
    <property type="match status" value="1"/>
</dbReference>
<dbReference type="PIRSF" id="PIRSF006470">
    <property type="entry name" value="DctB"/>
    <property type="match status" value="1"/>
</dbReference>
<dbReference type="NCBIfam" id="NF037995">
    <property type="entry name" value="TRAP_S1"/>
    <property type="match status" value="1"/>
</dbReference>
<keyword evidence="1 2" id="KW-0732">Signal</keyword>
<dbReference type="InterPro" id="IPR004682">
    <property type="entry name" value="TRAP_DctP"/>
</dbReference>
<feature type="signal peptide" evidence="2">
    <location>
        <begin position="1"/>
        <end position="26"/>
    </location>
</feature>
<dbReference type="Pfam" id="PF03480">
    <property type="entry name" value="DctP"/>
    <property type="match status" value="1"/>
</dbReference>
<evidence type="ECO:0000313" key="3">
    <source>
        <dbReference type="EMBL" id="QQP91323.1"/>
    </source>
</evidence>
<dbReference type="EMBL" id="CP067420">
    <property type="protein sequence ID" value="QQP91323.1"/>
    <property type="molecule type" value="Genomic_DNA"/>
</dbReference>
<proteinExistence type="predicted"/>
<dbReference type="Proteomes" id="UP000595197">
    <property type="component" value="Chromosome"/>
</dbReference>
<sequence length="340" mass="37323">MKQSIKTVLAGLALAGALFTAGTATAQDIQSRNFKVAFVQNNDHPHGIGVKKFGELLEQKSGGKMKARGFGGGQLGGDAQVISSLQGGVLDMTLVSPGLLTGLVKEFSVFDLPFFFNDYREVDAVMDGPVGTRLLERLPEKGLIGLGYWDHGFRNLSTAKTPINRMEDIAGLKVRVIQIPIFIDTFAALGANPVPLPFPELYTALETGTVDGQENPFASIETSKFYEVQKFAATTGHVYNPLVAIFSKRVWDKLSEEERRIVQEAATEAGLYERQVSREANQKSMQTLRDAGMQITELPASEIDRMREKVKPVTDKYVQSIGPELVQEMQAQVQKVRDGK</sequence>
<dbReference type="Gene3D" id="3.40.190.170">
    <property type="entry name" value="Bacterial extracellular solute-binding protein, family 7"/>
    <property type="match status" value="1"/>
</dbReference>
<dbReference type="CDD" id="cd13679">
    <property type="entry name" value="PBP2_TRAP_YiaO_like"/>
    <property type="match status" value="1"/>
</dbReference>
<reference evidence="3" key="1">
    <citation type="submission" date="2021-02" db="EMBL/GenBank/DDBJ databases">
        <title>Skermanella TT6 skin isolate.</title>
        <authorList>
            <person name="Lee K."/>
            <person name="Ganzorig M."/>
        </authorList>
    </citation>
    <scope>NUCLEOTIDE SEQUENCE</scope>
    <source>
        <strain evidence="3">TT6</strain>
    </source>
</reference>